<reference evidence="10 11" key="1">
    <citation type="submission" date="2016-10" db="EMBL/GenBank/DDBJ databases">
        <authorList>
            <person name="de Groot N.N."/>
        </authorList>
    </citation>
    <scope>NUCLEOTIDE SEQUENCE [LARGE SCALE GENOMIC DNA]</scope>
    <source>
        <strain evidence="10 11">CGMCC 1.3430</strain>
    </source>
</reference>
<comment type="similarity">
    <text evidence="3">Belongs to the major facilitator superfamily. FHS transporter (TC 2.A.1.7) family.</text>
</comment>
<dbReference type="Pfam" id="PF07690">
    <property type="entry name" value="MFS_1"/>
    <property type="match status" value="1"/>
</dbReference>
<feature type="transmembrane region" description="Helical" evidence="8">
    <location>
        <begin position="430"/>
        <end position="447"/>
    </location>
</feature>
<keyword evidence="7 8" id="KW-0472">Membrane</keyword>
<feature type="transmembrane region" description="Helical" evidence="8">
    <location>
        <begin position="79"/>
        <end position="98"/>
    </location>
</feature>
<evidence type="ECO:0000256" key="7">
    <source>
        <dbReference type="ARBA" id="ARBA00023136"/>
    </source>
</evidence>
<dbReference type="InterPro" id="IPR011701">
    <property type="entry name" value="MFS"/>
</dbReference>
<feature type="transmembrane region" description="Helical" evidence="8">
    <location>
        <begin position="141"/>
        <end position="164"/>
    </location>
</feature>
<organism evidence="10 11">
    <name type="scientific">Alkalimonas amylolytica</name>
    <dbReference type="NCBI Taxonomy" id="152573"/>
    <lineage>
        <taxon>Bacteria</taxon>
        <taxon>Pseudomonadati</taxon>
        <taxon>Pseudomonadota</taxon>
        <taxon>Gammaproteobacteria</taxon>
        <taxon>Alkalimonas</taxon>
    </lineage>
</organism>
<evidence type="ECO:0000259" key="9">
    <source>
        <dbReference type="PROSITE" id="PS50850"/>
    </source>
</evidence>
<feature type="transmembrane region" description="Helical" evidence="8">
    <location>
        <begin position="195"/>
        <end position="214"/>
    </location>
</feature>
<dbReference type="Gene3D" id="1.20.1250.20">
    <property type="entry name" value="MFS general substrate transporter like domains"/>
    <property type="match status" value="2"/>
</dbReference>
<dbReference type="AlphaFoldDB" id="A0A1H4BEJ6"/>
<evidence type="ECO:0000256" key="6">
    <source>
        <dbReference type="ARBA" id="ARBA00022989"/>
    </source>
</evidence>
<dbReference type="InterPro" id="IPR050375">
    <property type="entry name" value="MFS_TsgA-like"/>
</dbReference>
<feature type="transmembrane region" description="Helical" evidence="8">
    <location>
        <begin position="12"/>
        <end position="35"/>
    </location>
</feature>
<dbReference type="SUPFAM" id="SSF103473">
    <property type="entry name" value="MFS general substrate transporter"/>
    <property type="match status" value="1"/>
</dbReference>
<dbReference type="Proteomes" id="UP000198773">
    <property type="component" value="Unassembled WGS sequence"/>
</dbReference>
<dbReference type="PANTHER" id="PTHR43702:SF12">
    <property type="entry name" value="N-ACETYL GLUCOSAMINE TRANSPORTER NAGP"/>
    <property type="match status" value="1"/>
</dbReference>
<comment type="subcellular location">
    <subcellularLocation>
        <location evidence="2">Cell inner membrane</location>
        <topology evidence="2">Multi-pass membrane protein</topology>
    </subcellularLocation>
</comment>
<proteinExistence type="inferred from homology"/>
<dbReference type="GO" id="GO:0005354">
    <property type="term" value="F:galactose transmembrane transporter activity"/>
    <property type="evidence" value="ECO:0007669"/>
    <property type="project" value="InterPro"/>
</dbReference>
<feature type="transmembrane region" description="Helical" evidence="8">
    <location>
        <begin position="396"/>
        <end position="418"/>
    </location>
</feature>
<name>A0A1H4BEJ6_ALKAM</name>
<dbReference type="PANTHER" id="PTHR43702">
    <property type="entry name" value="L-FUCOSE-PROTON SYMPORTER"/>
    <property type="match status" value="1"/>
</dbReference>
<dbReference type="STRING" id="152573.SAMN04488051_103316"/>
<evidence type="ECO:0000256" key="5">
    <source>
        <dbReference type="ARBA" id="ARBA00022692"/>
    </source>
</evidence>
<dbReference type="GO" id="GO:0005886">
    <property type="term" value="C:plasma membrane"/>
    <property type="evidence" value="ECO:0007669"/>
    <property type="project" value="UniProtKB-SubCell"/>
</dbReference>
<feature type="transmembrane region" description="Helical" evidence="8">
    <location>
        <begin position="324"/>
        <end position="343"/>
    </location>
</feature>
<evidence type="ECO:0000256" key="1">
    <source>
        <dbReference type="ARBA" id="ARBA00003321"/>
    </source>
</evidence>
<feature type="transmembrane region" description="Helical" evidence="8">
    <location>
        <begin position="104"/>
        <end position="129"/>
    </location>
</feature>
<keyword evidence="11" id="KW-1185">Reference proteome</keyword>
<dbReference type="InterPro" id="IPR036259">
    <property type="entry name" value="MFS_trans_sf"/>
</dbReference>
<evidence type="ECO:0000313" key="11">
    <source>
        <dbReference type="Proteomes" id="UP000198773"/>
    </source>
</evidence>
<feature type="transmembrane region" description="Helical" evidence="8">
    <location>
        <begin position="368"/>
        <end position="389"/>
    </location>
</feature>
<protein>
    <submittedName>
        <fullName evidence="10">Glucose/galactose transporter</fullName>
    </submittedName>
</protein>
<feature type="domain" description="Major facilitator superfamily (MFS) profile" evidence="9">
    <location>
        <begin position="13"/>
        <end position="455"/>
    </location>
</feature>
<sequence length="455" mass="49328">MTTEFRQQSSFFPMLLIGILFFVFGFVTWLNGALIPFLKIVCELNEFQALLVAFAFYIAYVVMALPMSTLLTRFGYRNGMTIGLGIMVAGSLMFIPAAQSAHYAFFLLALFVLGTGLTILQTAANPYIVCIGPRESAAMRISIMGIVNKGAGFIVPLIFAAWILTGMDQFSEEALALLSPQQQAEQLQALSNRLVVPYLYMTAALLGLMAFVYFSRLPEPDLFEPEPAVDAVTTLVAETEHATDAADKNDSDWRAIWRHPRLVLGFIALFFYVGVEVIAGDSIGLYGQGLGVTHFGILTSYTMAFMVVGYLLGVLLIPRYLSQSTALVGSALAGILFSFAILFSSTESSVLSAWTLGLAGIPEVPDSVLFVALLGFANALVWPAVWPLALQGLGRLTATGSALLIMGIAGGALLPLVYGYLAHSSGNSQSAYWMLIPCYAFILFYALKGHKIRSW</sequence>
<keyword evidence="4" id="KW-1003">Cell membrane</keyword>
<dbReference type="InterPro" id="IPR005964">
    <property type="entry name" value="Glc/Gal_transptr_bac"/>
</dbReference>
<evidence type="ECO:0000313" key="10">
    <source>
        <dbReference type="EMBL" id="SEA46474.1"/>
    </source>
</evidence>
<dbReference type="RefSeq" id="WP_245785655.1">
    <property type="nucleotide sequence ID" value="NZ_FNRM01000003.1"/>
</dbReference>
<dbReference type="NCBIfam" id="TIGR01272">
    <property type="entry name" value="gluP"/>
    <property type="match status" value="1"/>
</dbReference>
<evidence type="ECO:0000256" key="2">
    <source>
        <dbReference type="ARBA" id="ARBA00004429"/>
    </source>
</evidence>
<dbReference type="PROSITE" id="PS50850">
    <property type="entry name" value="MFS"/>
    <property type="match status" value="1"/>
</dbReference>
<dbReference type="EMBL" id="FNRM01000003">
    <property type="protein sequence ID" value="SEA46474.1"/>
    <property type="molecule type" value="Genomic_DNA"/>
</dbReference>
<keyword evidence="5 8" id="KW-0812">Transmembrane</keyword>
<dbReference type="GO" id="GO:1904659">
    <property type="term" value="P:D-glucose transmembrane transport"/>
    <property type="evidence" value="ECO:0007669"/>
    <property type="project" value="InterPro"/>
</dbReference>
<dbReference type="InterPro" id="IPR020846">
    <property type="entry name" value="MFS_dom"/>
</dbReference>
<dbReference type="GO" id="GO:0055056">
    <property type="term" value="F:D-glucose transmembrane transporter activity"/>
    <property type="evidence" value="ECO:0007669"/>
    <property type="project" value="InterPro"/>
</dbReference>
<feature type="transmembrane region" description="Helical" evidence="8">
    <location>
        <begin position="47"/>
        <end position="67"/>
    </location>
</feature>
<comment type="function">
    <text evidence="1">Intake of glucose and galactose.</text>
</comment>
<dbReference type="CDD" id="cd17394">
    <property type="entry name" value="MFS_FucP_like"/>
    <property type="match status" value="1"/>
</dbReference>
<keyword evidence="6 8" id="KW-1133">Transmembrane helix</keyword>
<evidence type="ECO:0000256" key="4">
    <source>
        <dbReference type="ARBA" id="ARBA00022475"/>
    </source>
</evidence>
<accession>A0A1H4BEJ6</accession>
<evidence type="ECO:0000256" key="3">
    <source>
        <dbReference type="ARBA" id="ARBA00009120"/>
    </source>
</evidence>
<gene>
    <name evidence="10" type="ORF">SAMN04488051_103316</name>
</gene>
<evidence type="ECO:0000256" key="8">
    <source>
        <dbReference type="SAM" id="Phobius"/>
    </source>
</evidence>
<feature type="transmembrane region" description="Helical" evidence="8">
    <location>
        <begin position="262"/>
        <end position="280"/>
    </location>
</feature>
<feature type="transmembrane region" description="Helical" evidence="8">
    <location>
        <begin position="292"/>
        <end position="317"/>
    </location>
</feature>